<evidence type="ECO:0000313" key="5">
    <source>
        <dbReference type="EMBL" id="AKL95253.1"/>
    </source>
</evidence>
<dbReference type="RefSeq" id="WP_044823957.1">
    <property type="nucleotide sequence ID" value="NZ_CP009687.1"/>
</dbReference>
<dbReference type="AlphaFoldDB" id="A0A0D8IFW9"/>
<evidence type="ECO:0000256" key="1">
    <source>
        <dbReference type="ARBA" id="ARBA00011046"/>
    </source>
</evidence>
<evidence type="ECO:0000256" key="2">
    <source>
        <dbReference type="ARBA" id="ARBA00023015"/>
    </source>
</evidence>
<keyword evidence="4" id="KW-0804">Transcription</keyword>
<evidence type="ECO:0000256" key="4">
    <source>
        <dbReference type="ARBA" id="ARBA00023163"/>
    </source>
</evidence>
<keyword evidence="6" id="KW-1185">Reference proteome</keyword>
<gene>
    <name evidence="5" type="ORF">CACET_c18050</name>
</gene>
<protein>
    <submittedName>
        <fullName evidence="5">Transcriptional repressor, CopY family</fullName>
    </submittedName>
</protein>
<keyword evidence="3" id="KW-0238">DNA-binding</keyword>
<sequence>MDKFSLCESEYRFASIVWENEPVSSGELVGLCNEKLGWKKSTTYTVLKKLCDREIFKNENAIVSAIVKQEQVQKFESQKFLDKTFNGSLPRFIASFMSGKKLSKTEADVLKKLIDSYKEE</sequence>
<dbReference type="SUPFAM" id="SSF46785">
    <property type="entry name" value="Winged helix' DNA-binding domain"/>
    <property type="match status" value="1"/>
</dbReference>
<comment type="similarity">
    <text evidence="1">Belongs to the BlaI transcriptional regulatory family.</text>
</comment>
<dbReference type="OrthoDB" id="9795583at2"/>
<dbReference type="Gene3D" id="1.10.10.10">
    <property type="entry name" value="Winged helix-like DNA-binding domain superfamily/Winged helix DNA-binding domain"/>
    <property type="match status" value="1"/>
</dbReference>
<organism evidence="5 6">
    <name type="scientific">Clostridium aceticum</name>
    <dbReference type="NCBI Taxonomy" id="84022"/>
    <lineage>
        <taxon>Bacteria</taxon>
        <taxon>Bacillati</taxon>
        <taxon>Bacillota</taxon>
        <taxon>Clostridia</taxon>
        <taxon>Eubacteriales</taxon>
        <taxon>Clostridiaceae</taxon>
        <taxon>Clostridium</taxon>
    </lineage>
</organism>
<evidence type="ECO:0000313" key="6">
    <source>
        <dbReference type="Proteomes" id="UP000035704"/>
    </source>
</evidence>
<keyword evidence="2" id="KW-0805">Transcription regulation</keyword>
<dbReference type="Gene3D" id="1.10.4040.10">
    <property type="entry name" value="Penicillinase repressor domain"/>
    <property type="match status" value="1"/>
</dbReference>
<evidence type="ECO:0000256" key="3">
    <source>
        <dbReference type="ARBA" id="ARBA00023125"/>
    </source>
</evidence>
<dbReference type="Pfam" id="PF03965">
    <property type="entry name" value="Penicillinase_R"/>
    <property type="match status" value="1"/>
</dbReference>
<dbReference type="PATRIC" id="fig|84022.5.peg.3262"/>
<reference evidence="5 6" key="1">
    <citation type="submission" date="2014-10" db="EMBL/GenBank/DDBJ databases">
        <title>Genome sequence of Clostridium aceticum DSM 1496.</title>
        <authorList>
            <person name="Poehlein A."/>
            <person name="Schiel-Bengelsdorf B."/>
            <person name="Gottschalk G."/>
            <person name="Duerre P."/>
            <person name="Daniel R."/>
        </authorList>
    </citation>
    <scope>NUCLEOTIDE SEQUENCE [LARGE SCALE GENOMIC DNA]</scope>
    <source>
        <strain evidence="5 6">DSM 1496</strain>
    </source>
</reference>
<accession>A0A0D8IFW9</accession>
<dbReference type="GO" id="GO:0045892">
    <property type="term" value="P:negative regulation of DNA-templated transcription"/>
    <property type="evidence" value="ECO:0007669"/>
    <property type="project" value="InterPro"/>
</dbReference>
<dbReference type="STRING" id="84022.CACET_c18050"/>
<dbReference type="GO" id="GO:0003677">
    <property type="term" value="F:DNA binding"/>
    <property type="evidence" value="ECO:0007669"/>
    <property type="project" value="UniProtKB-KW"/>
</dbReference>
<dbReference type="InterPro" id="IPR036390">
    <property type="entry name" value="WH_DNA-bd_sf"/>
</dbReference>
<dbReference type="InterPro" id="IPR036388">
    <property type="entry name" value="WH-like_DNA-bd_sf"/>
</dbReference>
<name>A0A0D8IFW9_9CLOT</name>
<proteinExistence type="inferred from homology"/>
<dbReference type="Proteomes" id="UP000035704">
    <property type="component" value="Chromosome"/>
</dbReference>
<dbReference type="InterPro" id="IPR005650">
    <property type="entry name" value="BlaI_family"/>
</dbReference>
<dbReference type="KEGG" id="cace:CACET_c18050"/>
<dbReference type="EMBL" id="CP009687">
    <property type="protein sequence ID" value="AKL95253.1"/>
    <property type="molecule type" value="Genomic_DNA"/>
</dbReference>